<comment type="caution">
    <text evidence="2">The sequence shown here is derived from an EMBL/GenBank/DDBJ whole genome shotgun (WGS) entry which is preliminary data.</text>
</comment>
<gene>
    <name evidence="2" type="ORF">O181_068092</name>
</gene>
<dbReference type="PANTHER" id="PTHR11439">
    <property type="entry name" value="GAG-POL-RELATED RETROTRANSPOSON"/>
    <property type="match status" value="1"/>
</dbReference>
<dbReference type="OrthoDB" id="2506833at2759"/>
<dbReference type="SUPFAM" id="SSF56672">
    <property type="entry name" value="DNA/RNA polymerases"/>
    <property type="match status" value="1"/>
</dbReference>
<reference evidence="2" key="1">
    <citation type="submission" date="2021-03" db="EMBL/GenBank/DDBJ databases">
        <title>Draft genome sequence of rust myrtle Austropuccinia psidii MF-1, a brazilian biotype.</title>
        <authorList>
            <person name="Quecine M.C."/>
            <person name="Pachon D.M.R."/>
            <person name="Bonatelli M.L."/>
            <person name="Correr F.H."/>
            <person name="Franceschini L.M."/>
            <person name="Leite T.F."/>
            <person name="Margarido G.R.A."/>
            <person name="Almeida C.A."/>
            <person name="Ferrarezi J.A."/>
            <person name="Labate C.A."/>
        </authorList>
    </citation>
    <scope>NUCLEOTIDE SEQUENCE</scope>
    <source>
        <strain evidence="2">MF-1</strain>
    </source>
</reference>
<protein>
    <recommendedName>
        <fullName evidence="1">Reverse transcriptase Ty1/copia-type domain-containing protein</fullName>
    </recommendedName>
</protein>
<dbReference type="InterPro" id="IPR043502">
    <property type="entry name" value="DNA/RNA_pol_sf"/>
</dbReference>
<dbReference type="EMBL" id="AVOT02034307">
    <property type="protein sequence ID" value="MBW0528377.1"/>
    <property type="molecule type" value="Genomic_DNA"/>
</dbReference>
<evidence type="ECO:0000313" key="2">
    <source>
        <dbReference type="EMBL" id="MBW0528377.1"/>
    </source>
</evidence>
<evidence type="ECO:0000259" key="1">
    <source>
        <dbReference type="Pfam" id="PF07727"/>
    </source>
</evidence>
<evidence type="ECO:0000313" key="3">
    <source>
        <dbReference type="Proteomes" id="UP000765509"/>
    </source>
</evidence>
<keyword evidence="3" id="KW-1185">Reference proteome</keyword>
<name>A0A9Q3F1X2_9BASI</name>
<proteinExistence type="predicted"/>
<dbReference type="Proteomes" id="UP000765509">
    <property type="component" value="Unassembled WGS sequence"/>
</dbReference>
<sequence>MPSPHFETKVRQNVVKPLVPIVKEQRVSLIPVESLELENTIEERTAASTAPERECLRNYEYVPYYDKAPRDISNKISQENIINEGRRQTKHPEQLMLANLVPYNKAVNDSVNSEKWKEAISQEFNSLTSHNAGVLVPYPTGNKVIGGMWHLTRKQNEYGEFYRYKARWVVLGNHQDHLLHYFDTWASVGQNKSFKTRLSLVVNCSFITYQFDVKTAFLHGEMDTTVYVKKVKGFEKEGKESWVWCLNKSLYGTKQAPQMWQEKPVGILTKCNMMKSNSDDSVFLNKEKTLMLHMHIDDGFIIGKHNQEILTFLSEFGSRLSIKYKKFPTQHLGYKLYWKKDNTLEISQTNLIIKLLHDHNMDESKSVKTPCNGNLFSELDNEGEVIGTNNYQKAIGSLNYLAQHTGPDIMFTVNQLSKYSIKLNAKHWTAVKHLLQYLKSSMTITPYYSKKSNEPKKILAGWADADYADSKQDQKSIKGYVTAVFGNPISWVSKKQSVVAQSTTEA</sequence>
<dbReference type="CDD" id="cd09272">
    <property type="entry name" value="RNase_HI_RT_Ty1"/>
    <property type="match status" value="1"/>
</dbReference>
<feature type="domain" description="Reverse transcriptase Ty1/copia-type" evidence="1">
    <location>
        <begin position="135"/>
        <end position="371"/>
    </location>
</feature>
<organism evidence="2 3">
    <name type="scientific">Austropuccinia psidii MF-1</name>
    <dbReference type="NCBI Taxonomy" id="1389203"/>
    <lineage>
        <taxon>Eukaryota</taxon>
        <taxon>Fungi</taxon>
        <taxon>Dikarya</taxon>
        <taxon>Basidiomycota</taxon>
        <taxon>Pucciniomycotina</taxon>
        <taxon>Pucciniomycetes</taxon>
        <taxon>Pucciniales</taxon>
        <taxon>Sphaerophragmiaceae</taxon>
        <taxon>Austropuccinia</taxon>
    </lineage>
</organism>
<dbReference type="AlphaFoldDB" id="A0A9Q3F1X2"/>
<accession>A0A9Q3F1X2</accession>
<dbReference type="PANTHER" id="PTHR11439:SF463">
    <property type="entry name" value="REVERSE TRANSCRIPTASE TY1_COPIA-TYPE DOMAIN-CONTAINING PROTEIN"/>
    <property type="match status" value="1"/>
</dbReference>
<dbReference type="Pfam" id="PF07727">
    <property type="entry name" value="RVT_2"/>
    <property type="match status" value="1"/>
</dbReference>
<dbReference type="InterPro" id="IPR013103">
    <property type="entry name" value="RVT_2"/>
</dbReference>